<dbReference type="EMBL" id="JACOOJ010000003">
    <property type="protein sequence ID" value="MBC5631752.1"/>
    <property type="molecule type" value="Genomic_DNA"/>
</dbReference>
<dbReference type="PROSITE" id="PS51257">
    <property type="entry name" value="PROKAR_LIPOPROTEIN"/>
    <property type="match status" value="1"/>
</dbReference>
<evidence type="ECO:0000313" key="1">
    <source>
        <dbReference type="EMBL" id="MBC5631752.1"/>
    </source>
</evidence>
<dbReference type="CDD" id="cd13121">
    <property type="entry name" value="BF2867_like_C"/>
    <property type="match status" value="1"/>
</dbReference>
<dbReference type="CDD" id="cd13120">
    <property type="entry name" value="BF2867_like_N"/>
    <property type="match status" value="1"/>
</dbReference>
<dbReference type="InterPro" id="IPR025049">
    <property type="entry name" value="Mfa-like_1"/>
</dbReference>
<dbReference type="Proteomes" id="UP000651475">
    <property type="component" value="Unassembled WGS sequence"/>
</dbReference>
<proteinExistence type="predicted"/>
<dbReference type="Pfam" id="PF13149">
    <property type="entry name" value="Mfa_like_1"/>
    <property type="match status" value="1"/>
</dbReference>
<accession>A0ABR7DLA3</accession>
<sequence>MQIIKYTFWLLFLILSGCNETDVPVLETTPSQAIHFSTRIQTLTTKSIITETTLPDNSQIGIFSWGHHKNEGSANTTLRKDLANTLYTKEAGNDELVASVDGHYPINPDTLLNFYAYYPYISSATNTPGSIPFDLSKQEDIMWSTPVLNRSKATNEETVNLSFNHLLSAITIKFQKADDIKEDMILESISLANYSPTLQLDIQTGKLTQAVSTATYTFIKDLNTPVVPAQQTIVTDYLLFPVTKPVFIVRMSGKDYTIESSKAFEPGKKQTYEFTLQAKDIHLSGSINPWVDGGSSNETVYF</sequence>
<dbReference type="Gene3D" id="2.60.40.2630">
    <property type="match status" value="1"/>
</dbReference>
<name>A0ABR7DLA3_9BACT</name>
<comment type="caution">
    <text evidence="1">The sequence shown here is derived from an EMBL/GenBank/DDBJ whole genome shotgun (WGS) entry which is preliminary data.</text>
</comment>
<evidence type="ECO:0000313" key="2">
    <source>
        <dbReference type="Proteomes" id="UP000651475"/>
    </source>
</evidence>
<protein>
    <submittedName>
        <fullName evidence="1">Fimbrillin family protein</fullName>
    </submittedName>
</protein>
<organism evidence="1 2">
    <name type="scientific">Parabacteroides hominis</name>
    <dbReference type="NCBI Taxonomy" id="2763057"/>
    <lineage>
        <taxon>Bacteria</taxon>
        <taxon>Pseudomonadati</taxon>
        <taxon>Bacteroidota</taxon>
        <taxon>Bacteroidia</taxon>
        <taxon>Bacteroidales</taxon>
        <taxon>Tannerellaceae</taxon>
        <taxon>Parabacteroides</taxon>
    </lineage>
</organism>
<dbReference type="InterPro" id="IPR042278">
    <property type="entry name" value="Mfa-like_1_N"/>
</dbReference>
<dbReference type="Gene3D" id="2.60.40.2620">
    <property type="entry name" value="Fimbrillin-like"/>
    <property type="match status" value="1"/>
</dbReference>
<gene>
    <name evidence="1" type="ORF">H8S65_03015</name>
</gene>
<keyword evidence="2" id="KW-1185">Reference proteome</keyword>
<reference evidence="1 2" key="1">
    <citation type="submission" date="2020-08" db="EMBL/GenBank/DDBJ databases">
        <title>Genome public.</title>
        <authorList>
            <person name="Liu C."/>
            <person name="Sun Q."/>
        </authorList>
    </citation>
    <scope>NUCLEOTIDE SEQUENCE [LARGE SCALE GENOMIC DNA]</scope>
    <source>
        <strain evidence="1 2">NSJ-79</strain>
    </source>
</reference>